<dbReference type="SUPFAM" id="SSF53474">
    <property type="entry name" value="alpha/beta-Hydrolases"/>
    <property type="match status" value="1"/>
</dbReference>
<evidence type="ECO:0000256" key="5">
    <source>
        <dbReference type="ARBA" id="ARBA00022438"/>
    </source>
</evidence>
<dbReference type="GO" id="GO:0004177">
    <property type="term" value="F:aminopeptidase activity"/>
    <property type="evidence" value="ECO:0007669"/>
    <property type="project" value="UniProtKB-KW"/>
</dbReference>
<evidence type="ECO:0000259" key="10">
    <source>
        <dbReference type="Pfam" id="PF01847"/>
    </source>
</evidence>
<organism evidence="11 12">
    <name type="scientific">Thelonectria olida</name>
    <dbReference type="NCBI Taxonomy" id="1576542"/>
    <lineage>
        <taxon>Eukaryota</taxon>
        <taxon>Fungi</taxon>
        <taxon>Dikarya</taxon>
        <taxon>Ascomycota</taxon>
        <taxon>Pezizomycotina</taxon>
        <taxon>Sordariomycetes</taxon>
        <taxon>Hypocreomycetidae</taxon>
        <taxon>Hypocreales</taxon>
        <taxon>Nectriaceae</taxon>
        <taxon>Thelonectria</taxon>
    </lineage>
</organism>
<evidence type="ECO:0000259" key="9">
    <source>
        <dbReference type="Pfam" id="PF00930"/>
    </source>
</evidence>
<dbReference type="InterPro" id="IPR050278">
    <property type="entry name" value="Serine_Prot_S9B/DPPIV"/>
</dbReference>
<dbReference type="EC" id="3.4.14.5" evidence="3"/>
<gene>
    <name evidence="11" type="ORF">B0T10DRAFT_523484</name>
</gene>
<dbReference type="SUPFAM" id="SSF82171">
    <property type="entry name" value="DPP6 N-terminal domain-like"/>
    <property type="match status" value="1"/>
</dbReference>
<keyword evidence="5" id="KW-0031">Aminopeptidase</keyword>
<accession>A0A9P8VQP1</accession>
<evidence type="ECO:0000256" key="1">
    <source>
        <dbReference type="ARBA" id="ARBA00001257"/>
    </source>
</evidence>
<comment type="caution">
    <text evidence="11">The sequence shown here is derived from an EMBL/GenBank/DDBJ whole genome shotgun (WGS) entry which is preliminary data.</text>
</comment>
<dbReference type="InterPro" id="IPR022772">
    <property type="entry name" value="VHL_tumour_suppress_b/a_dom"/>
</dbReference>
<evidence type="ECO:0000259" key="8">
    <source>
        <dbReference type="Pfam" id="PF00326"/>
    </source>
</evidence>
<dbReference type="InterPro" id="IPR002469">
    <property type="entry name" value="Peptidase_S9B_N"/>
</dbReference>
<dbReference type="Pfam" id="PF01847">
    <property type="entry name" value="VHL"/>
    <property type="match status" value="1"/>
</dbReference>
<name>A0A9P8VQP1_9HYPO</name>
<dbReference type="Proteomes" id="UP000777438">
    <property type="component" value="Unassembled WGS sequence"/>
</dbReference>
<reference evidence="11 12" key="1">
    <citation type="journal article" date="2021" name="Nat. Commun.">
        <title>Genetic determinants of endophytism in the Arabidopsis root mycobiome.</title>
        <authorList>
            <person name="Mesny F."/>
            <person name="Miyauchi S."/>
            <person name="Thiergart T."/>
            <person name="Pickel B."/>
            <person name="Atanasova L."/>
            <person name="Karlsson M."/>
            <person name="Huettel B."/>
            <person name="Barry K.W."/>
            <person name="Haridas S."/>
            <person name="Chen C."/>
            <person name="Bauer D."/>
            <person name="Andreopoulos W."/>
            <person name="Pangilinan J."/>
            <person name="LaButti K."/>
            <person name="Riley R."/>
            <person name="Lipzen A."/>
            <person name="Clum A."/>
            <person name="Drula E."/>
            <person name="Henrissat B."/>
            <person name="Kohler A."/>
            <person name="Grigoriev I.V."/>
            <person name="Martin F.M."/>
            <person name="Hacquard S."/>
        </authorList>
    </citation>
    <scope>NUCLEOTIDE SEQUENCE [LARGE SCALE GENOMIC DNA]</scope>
    <source>
        <strain evidence="11 12">MPI-CAGE-CH-0241</strain>
    </source>
</reference>
<dbReference type="InterPro" id="IPR024053">
    <property type="entry name" value="VHL_beta_dom"/>
</dbReference>
<proteinExistence type="inferred from homology"/>
<evidence type="ECO:0000256" key="7">
    <source>
        <dbReference type="ARBA" id="ARBA00023180"/>
    </source>
</evidence>
<dbReference type="Gene3D" id="3.40.50.1820">
    <property type="entry name" value="alpha/beta hydrolase"/>
    <property type="match status" value="1"/>
</dbReference>
<dbReference type="Pfam" id="PF00930">
    <property type="entry name" value="DPPIV_N"/>
    <property type="match status" value="1"/>
</dbReference>
<keyword evidence="11" id="KW-0378">Hydrolase</keyword>
<keyword evidence="12" id="KW-1185">Reference proteome</keyword>
<evidence type="ECO:0000256" key="2">
    <source>
        <dbReference type="ARBA" id="ARBA00006150"/>
    </source>
</evidence>
<dbReference type="GO" id="GO:0008239">
    <property type="term" value="F:dipeptidyl-peptidase activity"/>
    <property type="evidence" value="ECO:0007669"/>
    <property type="project" value="UniProtKB-EC"/>
</dbReference>
<dbReference type="InterPro" id="IPR029058">
    <property type="entry name" value="AB_hydrolase_fold"/>
</dbReference>
<dbReference type="OrthoDB" id="413400at2759"/>
<evidence type="ECO:0000256" key="6">
    <source>
        <dbReference type="ARBA" id="ARBA00022825"/>
    </source>
</evidence>
<keyword evidence="6" id="KW-0720">Serine protease</keyword>
<evidence type="ECO:0000256" key="4">
    <source>
        <dbReference type="ARBA" id="ARBA00014118"/>
    </source>
</evidence>
<feature type="domain" description="Peptidase S9 prolyl oligopeptidase catalytic" evidence="8">
    <location>
        <begin position="605"/>
        <end position="793"/>
    </location>
</feature>
<evidence type="ECO:0000313" key="11">
    <source>
        <dbReference type="EMBL" id="KAH6869780.1"/>
    </source>
</evidence>
<protein>
    <recommendedName>
        <fullName evidence="4">Probable dipeptidyl-aminopeptidase B</fullName>
        <ecNumber evidence="3">3.4.14.5</ecNumber>
    </recommendedName>
</protein>
<evidence type="ECO:0000313" key="12">
    <source>
        <dbReference type="Proteomes" id="UP000777438"/>
    </source>
</evidence>
<keyword evidence="5" id="KW-0645">Protease</keyword>
<dbReference type="CDD" id="cd05468">
    <property type="entry name" value="pVHL"/>
    <property type="match status" value="1"/>
</dbReference>
<feature type="domain" description="Dipeptidylpeptidase IV N-terminal" evidence="9">
    <location>
        <begin position="217"/>
        <end position="515"/>
    </location>
</feature>
<feature type="domain" description="von Hippel-Lindau disease tumour suppressor beta" evidence="10">
    <location>
        <begin position="125"/>
        <end position="184"/>
    </location>
</feature>
<keyword evidence="7" id="KW-0325">Glycoprotein</keyword>
<dbReference type="Pfam" id="PF00326">
    <property type="entry name" value="Peptidase_S9"/>
    <property type="match status" value="1"/>
</dbReference>
<dbReference type="EMBL" id="JAGPYM010000066">
    <property type="protein sequence ID" value="KAH6869780.1"/>
    <property type="molecule type" value="Genomic_DNA"/>
</dbReference>
<dbReference type="GO" id="GO:0006508">
    <property type="term" value="P:proteolysis"/>
    <property type="evidence" value="ECO:0007669"/>
    <property type="project" value="InterPro"/>
</dbReference>
<dbReference type="GO" id="GO:0008236">
    <property type="term" value="F:serine-type peptidase activity"/>
    <property type="evidence" value="ECO:0007669"/>
    <property type="project" value="UniProtKB-KW"/>
</dbReference>
<dbReference type="Gene3D" id="2.140.10.30">
    <property type="entry name" value="Dipeptidylpeptidase IV, N-terminal domain"/>
    <property type="match status" value="1"/>
</dbReference>
<evidence type="ECO:0000256" key="3">
    <source>
        <dbReference type="ARBA" id="ARBA00012062"/>
    </source>
</evidence>
<dbReference type="PANTHER" id="PTHR11731">
    <property type="entry name" value="PROTEASE FAMILY S9B,C DIPEPTIDYL-PEPTIDASE IV-RELATED"/>
    <property type="match status" value="1"/>
</dbReference>
<dbReference type="PANTHER" id="PTHR11731:SF118">
    <property type="entry name" value="BLR1971 PROTEIN"/>
    <property type="match status" value="1"/>
</dbReference>
<dbReference type="InterPro" id="IPR001375">
    <property type="entry name" value="Peptidase_S9_cat"/>
</dbReference>
<dbReference type="AlphaFoldDB" id="A0A9P8VQP1"/>
<comment type="similarity">
    <text evidence="2">Belongs to the peptidase S9B family.</text>
</comment>
<comment type="catalytic activity">
    <reaction evidence="1">
        <text>Release of an N-terminal dipeptide, Xaa-Yaa-|-Zaa-, from a polypeptide, preferentially when Yaa is Pro, provided Zaa is neither Pro nor hydroxyproline.</text>
        <dbReference type="EC" id="3.4.14.5"/>
    </reaction>
</comment>
<sequence length="795" mass="91053">MGPLEKKLVMQSRVTPHWLPDDNAFWYRRYDEADKFAFVFVDILKKTHRPAFDHERLASELQKQTGIKTHPDNLPFPFIEIQPDHLCVKFRFAGKKWQYGPDEMLQETHGDVEPDVRILQKEVPSAHTSKPVAVTFINHSRGPIELFWIDWDGKAISYTRIDAGVTKQQDTYEGHVWRIVDEPSGQTKQIYSAPNQVSDVFISLIEVEHGAEQTKAQEPTQESDNNNDLKRSIFVMDDNLWLKKRDGSKVQLSSNGSAENAYDDANIYVSPDEQFAVVWQYRPKQEHTIHLVESSPDDQLEPKLKSFQYLKPGDRVREDRPRLFDLDKQCEIPVDNSLFAKPYHLQNVGWSNNGTEYRFVFNERGHQHIRVLSIHRDGCVRVLVEETSDTFIDYSSKMYWSLIENTDEMIWASERSGHNHLYLVDLQKGTIKNQITQGSWNVYSVDHVDESSRKLWLKVLGVVQDQDPCYSYPAHVNFDGTGFWALSEGEGTHVYSWSPSKRYLIDTFSRVDLPPQTHLRDAETGDSIIFLEGSTFETLEKEFWVAPERFVAPGRDGKTPIYGIIVRPQNFDASKLYPVLEDIYAGPQGFFAPKAFAEGAEQREWADHGYVVVKLDGMGTNWRSKPFHDVCYKNLKDAGLPDRIAWIKAAASTRPWMDLSRVGIFGVSAGGQNAAAAVLHHGDFYKAAVADCGCHDNRMDKLWWNEQWMGYPVDKSYAESSNVTHAAKLTGALMLIVGELDNNVDPSSTMQMVHALNKNDKDYDFLYIPGGEHGSGGSEYGQRRQRAFFERHLRQ</sequence>